<evidence type="ECO:0000313" key="1">
    <source>
        <dbReference type="Proteomes" id="UP000095280"/>
    </source>
</evidence>
<protein>
    <submittedName>
        <fullName evidence="2">ANK_REP_REGION domain-containing protein</fullName>
    </submittedName>
</protein>
<dbReference type="WBParaSite" id="maker-uti_cns_0047169-snap-gene-0.7-mRNA-1">
    <property type="protein sequence ID" value="maker-uti_cns_0047169-snap-gene-0.7-mRNA-1"/>
    <property type="gene ID" value="maker-uti_cns_0047169-snap-gene-0.7"/>
</dbReference>
<dbReference type="InterPro" id="IPR036770">
    <property type="entry name" value="Ankyrin_rpt-contain_sf"/>
</dbReference>
<dbReference type="AlphaFoldDB" id="A0A1I8JFC8"/>
<dbReference type="Proteomes" id="UP000095280">
    <property type="component" value="Unplaced"/>
</dbReference>
<dbReference type="Gene3D" id="1.25.40.20">
    <property type="entry name" value="Ankyrin repeat-containing domain"/>
    <property type="match status" value="1"/>
</dbReference>
<keyword evidence="1" id="KW-1185">Reference proteome</keyword>
<proteinExistence type="predicted"/>
<dbReference type="SUPFAM" id="SSF48403">
    <property type="entry name" value="Ankyrin repeat"/>
    <property type="match status" value="1"/>
</dbReference>
<sequence length="292" mass="33216">MLILAARYNKTEAGKLILEFGGDPTYLAEDLGLLSRCKREFRKMLIEFLYEEDAAGEFNKFKFLTACWMGDAEVVRHQSALEGFIVKDVVNSQGCNSFQLLFLGLQQMSRRKMKEELRCYSPKQVLEVLMEHWSDFDFQMVMRKGDGFTALHLLSSCYYSTEEIADMADLVRRKVASVNKIDRYGRTPLHTLYLCQRYIVKVEQSGKLQAMLLNSGTDPRIRDSFGKTPIQYLQENCRANAIETVPAKKLIESAISECTRKVDRLSSDSRLDLAACSLHLPLQGLAGAIKNP</sequence>
<accession>A0A1I8JFC8</accession>
<evidence type="ECO:0000313" key="2">
    <source>
        <dbReference type="WBParaSite" id="maker-uti_cns_0047169-snap-gene-0.7-mRNA-1"/>
    </source>
</evidence>
<name>A0A1I8JFC8_9PLAT</name>
<organism evidence="1 2">
    <name type="scientific">Macrostomum lignano</name>
    <dbReference type="NCBI Taxonomy" id="282301"/>
    <lineage>
        <taxon>Eukaryota</taxon>
        <taxon>Metazoa</taxon>
        <taxon>Spiralia</taxon>
        <taxon>Lophotrochozoa</taxon>
        <taxon>Platyhelminthes</taxon>
        <taxon>Rhabditophora</taxon>
        <taxon>Macrostomorpha</taxon>
        <taxon>Macrostomida</taxon>
        <taxon>Macrostomidae</taxon>
        <taxon>Macrostomum</taxon>
    </lineage>
</organism>
<reference evidence="2" key="1">
    <citation type="submission" date="2016-11" db="UniProtKB">
        <authorList>
            <consortium name="WormBaseParasite"/>
        </authorList>
    </citation>
    <scope>IDENTIFICATION</scope>
</reference>